<gene>
    <name evidence="1" type="ORF">SAMN04488241_1196</name>
</gene>
<dbReference type="AlphaFoldDB" id="A0A1I5UXL0"/>
<reference evidence="1 2" key="1">
    <citation type="submission" date="2016-10" db="EMBL/GenBank/DDBJ databases">
        <authorList>
            <person name="de Groot N.N."/>
        </authorList>
    </citation>
    <scope>NUCLEOTIDE SEQUENCE [LARGE SCALE GENOMIC DNA]</scope>
    <source>
        <strain evidence="1 2">CGMCC 1.9113</strain>
    </source>
</reference>
<evidence type="ECO:0000313" key="2">
    <source>
        <dbReference type="Proteomes" id="UP000199586"/>
    </source>
</evidence>
<dbReference type="RefSeq" id="WP_093334501.1">
    <property type="nucleotide sequence ID" value="NZ_FOXP01000019.1"/>
</dbReference>
<organism evidence="1 2">
    <name type="scientific">Sphingomonas rubra</name>
    <dbReference type="NCBI Taxonomy" id="634430"/>
    <lineage>
        <taxon>Bacteria</taxon>
        <taxon>Pseudomonadati</taxon>
        <taxon>Pseudomonadota</taxon>
        <taxon>Alphaproteobacteria</taxon>
        <taxon>Sphingomonadales</taxon>
        <taxon>Sphingomonadaceae</taxon>
        <taxon>Sphingomonas</taxon>
    </lineage>
</organism>
<dbReference type="OrthoDB" id="10008844at2"/>
<keyword evidence="2" id="KW-1185">Reference proteome</keyword>
<dbReference type="Proteomes" id="UP000199586">
    <property type="component" value="Unassembled WGS sequence"/>
</dbReference>
<proteinExistence type="predicted"/>
<accession>A0A1I5UXL0</accession>
<dbReference type="EMBL" id="FOXP01000019">
    <property type="protein sequence ID" value="SFP99787.1"/>
    <property type="molecule type" value="Genomic_DNA"/>
</dbReference>
<evidence type="ECO:0000313" key="1">
    <source>
        <dbReference type="EMBL" id="SFP99787.1"/>
    </source>
</evidence>
<protein>
    <submittedName>
        <fullName evidence="1">Uncharacterized protein</fullName>
    </submittedName>
</protein>
<name>A0A1I5UXL0_9SPHN</name>
<sequence length="79" mass="8808">MTDDLPTMPVIRDLLRHAAEARGGEHDEHARSWQAMAEEGIRLLADDELIRGYERTTGEPGSREAAALLAEIKRRGLDV</sequence>
<dbReference type="STRING" id="634430.SAMN04488241_1196"/>